<keyword evidence="5" id="KW-1185">Reference proteome</keyword>
<keyword evidence="2 3" id="KW-0663">Pyridoxal phosphate</keyword>
<proteinExistence type="inferred from homology"/>
<comment type="caution">
    <text evidence="4">The sequence shown here is derived from an EMBL/GenBank/DDBJ whole genome shotgun (WGS) entry which is preliminary data.</text>
</comment>
<keyword evidence="4" id="KW-0032">Aminotransferase</keyword>
<dbReference type="GO" id="GO:0008483">
    <property type="term" value="F:transaminase activity"/>
    <property type="evidence" value="ECO:0007669"/>
    <property type="project" value="UniProtKB-KW"/>
</dbReference>
<dbReference type="SUPFAM" id="SSF53383">
    <property type="entry name" value="PLP-dependent transferases"/>
    <property type="match status" value="1"/>
</dbReference>
<organism evidence="4 5">
    <name type="scientific">Conexibacter stalactiti</name>
    <dbReference type="NCBI Taxonomy" id="1940611"/>
    <lineage>
        <taxon>Bacteria</taxon>
        <taxon>Bacillati</taxon>
        <taxon>Actinomycetota</taxon>
        <taxon>Thermoleophilia</taxon>
        <taxon>Solirubrobacterales</taxon>
        <taxon>Conexibacteraceae</taxon>
        <taxon>Conexibacter</taxon>
    </lineage>
</organism>
<accession>A0ABU4HS87</accession>
<evidence type="ECO:0000256" key="3">
    <source>
        <dbReference type="RuleBase" id="RU003560"/>
    </source>
</evidence>
<evidence type="ECO:0000256" key="2">
    <source>
        <dbReference type="ARBA" id="ARBA00022898"/>
    </source>
</evidence>
<dbReference type="Gene3D" id="3.40.640.10">
    <property type="entry name" value="Type I PLP-dependent aspartate aminotransferase-like (Major domain)"/>
    <property type="match status" value="1"/>
</dbReference>
<dbReference type="NCBIfam" id="NF005102">
    <property type="entry name" value="PRK06541.1"/>
    <property type="match status" value="1"/>
</dbReference>
<dbReference type="InterPro" id="IPR049704">
    <property type="entry name" value="Aminotrans_3_PPA_site"/>
</dbReference>
<comment type="similarity">
    <text evidence="1 3">Belongs to the class-III pyridoxal-phosphate-dependent aminotransferase family.</text>
</comment>
<dbReference type="RefSeq" id="WP_318598558.1">
    <property type="nucleotide sequence ID" value="NZ_JAWSTH010000049.1"/>
</dbReference>
<keyword evidence="4" id="KW-0808">Transferase</keyword>
<dbReference type="Pfam" id="PF00202">
    <property type="entry name" value="Aminotran_3"/>
    <property type="match status" value="1"/>
</dbReference>
<dbReference type="PROSITE" id="PS00600">
    <property type="entry name" value="AA_TRANSFER_CLASS_3"/>
    <property type="match status" value="1"/>
</dbReference>
<dbReference type="InterPro" id="IPR015424">
    <property type="entry name" value="PyrdxlP-dep_Trfase"/>
</dbReference>
<evidence type="ECO:0000256" key="1">
    <source>
        <dbReference type="ARBA" id="ARBA00008954"/>
    </source>
</evidence>
<name>A0ABU4HS87_9ACTN</name>
<evidence type="ECO:0000313" key="5">
    <source>
        <dbReference type="Proteomes" id="UP001284601"/>
    </source>
</evidence>
<dbReference type="PANTHER" id="PTHR43094:SF1">
    <property type="entry name" value="AMINOTRANSFERASE CLASS-III"/>
    <property type="match status" value="1"/>
</dbReference>
<dbReference type="CDD" id="cd00610">
    <property type="entry name" value="OAT_like"/>
    <property type="match status" value="1"/>
</dbReference>
<dbReference type="InterPro" id="IPR005814">
    <property type="entry name" value="Aminotrans_3"/>
</dbReference>
<evidence type="ECO:0000313" key="4">
    <source>
        <dbReference type="EMBL" id="MDW5596178.1"/>
    </source>
</evidence>
<dbReference type="InterPro" id="IPR015421">
    <property type="entry name" value="PyrdxlP-dep_Trfase_major"/>
</dbReference>
<gene>
    <name evidence="4" type="ORF">R7226_17655</name>
</gene>
<reference evidence="5" key="1">
    <citation type="submission" date="2023-07" db="EMBL/GenBank/DDBJ databases">
        <title>Conexibacter stalactiti sp. nov., isolated from stalactites in a lava cave and emended description of the genus Conexibacter.</title>
        <authorList>
            <person name="Lee S.D."/>
        </authorList>
    </citation>
    <scope>NUCLEOTIDE SEQUENCE [LARGE SCALE GENOMIC DNA]</scope>
    <source>
        <strain evidence="5">KCTC 39840</strain>
    </source>
</reference>
<dbReference type="EMBL" id="JAWSTH010000049">
    <property type="protein sequence ID" value="MDW5596178.1"/>
    <property type="molecule type" value="Genomic_DNA"/>
</dbReference>
<dbReference type="Proteomes" id="UP001284601">
    <property type="component" value="Unassembled WGS sequence"/>
</dbReference>
<dbReference type="Gene3D" id="3.90.1150.10">
    <property type="entry name" value="Aspartate Aminotransferase, domain 1"/>
    <property type="match status" value="1"/>
</dbReference>
<dbReference type="PIRSF" id="PIRSF000521">
    <property type="entry name" value="Transaminase_4ab_Lys_Orn"/>
    <property type="match status" value="1"/>
</dbReference>
<dbReference type="InterPro" id="IPR015422">
    <property type="entry name" value="PyrdxlP-dep_Trfase_small"/>
</dbReference>
<protein>
    <submittedName>
        <fullName evidence="4">Aspartate aminotransferase family protein</fullName>
    </submittedName>
</protein>
<dbReference type="PANTHER" id="PTHR43094">
    <property type="entry name" value="AMINOTRANSFERASE"/>
    <property type="match status" value="1"/>
</dbReference>
<sequence>MTHSALHDSAREHLLLHFTNHAAAYGGERDLLVLERGEGPYVFDTAGNRYVDALSSLFCSQLGYSYGEEIAAVASAQMRKLAFNTNWATAHPPAIALAEKLAEIMPGDLNHVFFTNGGSESVETMWKIVREYFTAKGEPRRLKAIARDRAYHGVTLGALSFTGVPGFKEPFGRPAIDVTHVSNTNAFRAPDGADPAAHTQRLLTEVRDAIVAAGPDEVAIIIAEPVQNAGGCLVAPPGYWAGLRALADEFGALLVADEVICGFGRLGHWLGSEREGIVPDVATTAKGITAAYAPMGAVLVADRVAEAIHGSGLPLRHGITFGGHPVSAAVALKSIEIFERDGVLENVRANEAYLEARLAELRALPIVGDTRGRGYFWAMELVGDAENRTFDKPERDRLLRGFLPGRLLDAGLIARADDRGDSVLQIAPPLISDRAVLDEIVDRLAEVLTDAGTFMGVESAAATAAA</sequence>